<dbReference type="GO" id="GO:0003677">
    <property type="term" value="F:DNA binding"/>
    <property type="evidence" value="ECO:0007669"/>
    <property type="project" value="UniProtKB-KW"/>
</dbReference>
<protein>
    <submittedName>
        <fullName evidence="6">IclR family transcriptional regulator</fullName>
    </submittedName>
</protein>
<evidence type="ECO:0000256" key="3">
    <source>
        <dbReference type="ARBA" id="ARBA00023163"/>
    </source>
</evidence>
<keyword evidence="1" id="KW-0805">Transcription regulation</keyword>
<organism evidence="6 7">
    <name type="scientific">Aquincola agrisoli</name>
    <dbReference type="NCBI Taxonomy" id="3119538"/>
    <lineage>
        <taxon>Bacteria</taxon>
        <taxon>Pseudomonadati</taxon>
        <taxon>Pseudomonadota</taxon>
        <taxon>Betaproteobacteria</taxon>
        <taxon>Burkholderiales</taxon>
        <taxon>Sphaerotilaceae</taxon>
        <taxon>Aquincola</taxon>
    </lineage>
</organism>
<dbReference type="PROSITE" id="PS51077">
    <property type="entry name" value="HTH_ICLR"/>
    <property type="match status" value="1"/>
</dbReference>
<proteinExistence type="predicted"/>
<evidence type="ECO:0000259" key="4">
    <source>
        <dbReference type="PROSITE" id="PS51077"/>
    </source>
</evidence>
<dbReference type="InterPro" id="IPR036388">
    <property type="entry name" value="WH-like_DNA-bd_sf"/>
</dbReference>
<dbReference type="Gene3D" id="1.10.10.10">
    <property type="entry name" value="Winged helix-like DNA-binding domain superfamily/Winged helix DNA-binding domain"/>
    <property type="match status" value="1"/>
</dbReference>
<dbReference type="AlphaFoldDB" id="A0AAW9Q7B6"/>
<comment type="caution">
    <text evidence="6">The sequence shown here is derived from an EMBL/GenBank/DDBJ whole genome shotgun (WGS) entry which is preliminary data.</text>
</comment>
<dbReference type="InterPro" id="IPR050707">
    <property type="entry name" value="HTH_MetabolicPath_Reg"/>
</dbReference>
<sequence length="256" mass="27493">MRHASDTNAVQKVLRILRVMSTPLPLRLADIAAASGIHKATALRLLDTMIAEGFVVRDEATKRYLLGDEAVTLGIAMQGRDHIRDRARPSLLRLAALTGDTLLLSTRSGIDSVCIDREFGSYPIRASYLELGMRRPLGVGAGSLALLAWLPDDEVDAVIGLIEPALKKRYPRISAALLKQEVAHSRQRGYSLLLDVVVDQMGGIGVPVFGSDGRPAAAISLAALTTRITSRLGTLVPALRKAGEELSAHYAQKDAA</sequence>
<feature type="domain" description="HTH iclR-type" evidence="4">
    <location>
        <begin position="7"/>
        <end position="68"/>
    </location>
</feature>
<evidence type="ECO:0000313" key="6">
    <source>
        <dbReference type="EMBL" id="MEF7612562.1"/>
    </source>
</evidence>
<dbReference type="EMBL" id="JAZIBG010000008">
    <property type="protein sequence ID" value="MEF7612562.1"/>
    <property type="molecule type" value="Genomic_DNA"/>
</dbReference>
<keyword evidence="2" id="KW-0238">DNA-binding</keyword>
<dbReference type="PANTHER" id="PTHR30136:SF39">
    <property type="entry name" value="TRANSCRIPTIONAL REGULATORY PROTEIN"/>
    <property type="match status" value="1"/>
</dbReference>
<dbReference type="RefSeq" id="WP_332287458.1">
    <property type="nucleotide sequence ID" value="NZ_JAZIBG010000008.1"/>
</dbReference>
<feature type="domain" description="IclR-ED" evidence="5">
    <location>
        <begin position="69"/>
        <end position="252"/>
    </location>
</feature>
<evidence type="ECO:0000259" key="5">
    <source>
        <dbReference type="PROSITE" id="PS51078"/>
    </source>
</evidence>
<evidence type="ECO:0000256" key="2">
    <source>
        <dbReference type="ARBA" id="ARBA00023125"/>
    </source>
</evidence>
<dbReference type="Proteomes" id="UP001336250">
    <property type="component" value="Unassembled WGS sequence"/>
</dbReference>
<name>A0AAW9Q7B6_9BURK</name>
<keyword evidence="7" id="KW-1185">Reference proteome</keyword>
<dbReference type="InterPro" id="IPR005471">
    <property type="entry name" value="Tscrpt_reg_IclR_N"/>
</dbReference>
<keyword evidence="3" id="KW-0804">Transcription</keyword>
<dbReference type="SMART" id="SM00346">
    <property type="entry name" value="HTH_ICLR"/>
    <property type="match status" value="1"/>
</dbReference>
<dbReference type="Gene3D" id="3.30.450.40">
    <property type="match status" value="1"/>
</dbReference>
<dbReference type="SUPFAM" id="SSF55781">
    <property type="entry name" value="GAF domain-like"/>
    <property type="match status" value="1"/>
</dbReference>
<accession>A0AAW9Q7B6</accession>
<dbReference type="InterPro" id="IPR029016">
    <property type="entry name" value="GAF-like_dom_sf"/>
</dbReference>
<evidence type="ECO:0000313" key="7">
    <source>
        <dbReference type="Proteomes" id="UP001336250"/>
    </source>
</evidence>
<dbReference type="Pfam" id="PF01614">
    <property type="entry name" value="IclR_C"/>
    <property type="match status" value="1"/>
</dbReference>
<dbReference type="InterPro" id="IPR036390">
    <property type="entry name" value="WH_DNA-bd_sf"/>
</dbReference>
<dbReference type="InterPro" id="IPR014757">
    <property type="entry name" value="Tscrpt_reg_IclR_C"/>
</dbReference>
<gene>
    <name evidence="6" type="ORF">V4F39_01485</name>
</gene>
<dbReference type="GO" id="GO:0045892">
    <property type="term" value="P:negative regulation of DNA-templated transcription"/>
    <property type="evidence" value="ECO:0007669"/>
    <property type="project" value="TreeGrafter"/>
</dbReference>
<dbReference type="PANTHER" id="PTHR30136">
    <property type="entry name" value="HELIX-TURN-HELIX TRANSCRIPTIONAL REGULATOR, ICLR FAMILY"/>
    <property type="match status" value="1"/>
</dbReference>
<reference evidence="6 7" key="1">
    <citation type="submission" date="2024-02" db="EMBL/GenBank/DDBJ databases">
        <title>Genome sequence of Aquincola sp. MAHUQ-54.</title>
        <authorList>
            <person name="Huq M.A."/>
        </authorList>
    </citation>
    <scope>NUCLEOTIDE SEQUENCE [LARGE SCALE GENOMIC DNA]</scope>
    <source>
        <strain evidence="6 7">MAHUQ-54</strain>
    </source>
</reference>
<dbReference type="SUPFAM" id="SSF46785">
    <property type="entry name" value="Winged helix' DNA-binding domain"/>
    <property type="match status" value="1"/>
</dbReference>
<dbReference type="PROSITE" id="PS51078">
    <property type="entry name" value="ICLR_ED"/>
    <property type="match status" value="1"/>
</dbReference>
<evidence type="ECO:0000256" key="1">
    <source>
        <dbReference type="ARBA" id="ARBA00023015"/>
    </source>
</evidence>
<dbReference type="Pfam" id="PF09339">
    <property type="entry name" value="HTH_IclR"/>
    <property type="match status" value="1"/>
</dbReference>
<dbReference type="GO" id="GO:0003700">
    <property type="term" value="F:DNA-binding transcription factor activity"/>
    <property type="evidence" value="ECO:0007669"/>
    <property type="project" value="TreeGrafter"/>
</dbReference>